<evidence type="ECO:0000313" key="1">
    <source>
        <dbReference type="EMBL" id="GAA1572464.1"/>
    </source>
</evidence>
<gene>
    <name evidence="1" type="ORF">GCM10009804_31080</name>
</gene>
<name>A0ABP4P6G3_9ACTN</name>
<comment type="caution">
    <text evidence="1">The sequence shown here is derived from an EMBL/GenBank/DDBJ whole genome shotgun (WGS) entry which is preliminary data.</text>
</comment>
<protein>
    <submittedName>
        <fullName evidence="1">Uncharacterized protein</fullName>
    </submittedName>
</protein>
<keyword evidence="2" id="KW-1185">Reference proteome</keyword>
<organism evidence="1 2">
    <name type="scientific">Kribbella hippodromi</name>
    <dbReference type="NCBI Taxonomy" id="434347"/>
    <lineage>
        <taxon>Bacteria</taxon>
        <taxon>Bacillati</taxon>
        <taxon>Actinomycetota</taxon>
        <taxon>Actinomycetes</taxon>
        <taxon>Propionibacteriales</taxon>
        <taxon>Kribbellaceae</taxon>
        <taxon>Kribbella</taxon>
    </lineage>
</organism>
<accession>A0ABP4P6G3</accession>
<sequence length="81" mass="8760">MGQIEIPLAAVGLDQGQLDPLGGRRPEREGGAIGLDHCARTRSGADGQAGSTRGIGRFFHRHILHKPPDIHDSEVVVFVRR</sequence>
<reference evidence="2" key="1">
    <citation type="journal article" date="2019" name="Int. J. Syst. Evol. Microbiol.">
        <title>The Global Catalogue of Microorganisms (GCM) 10K type strain sequencing project: providing services to taxonomists for standard genome sequencing and annotation.</title>
        <authorList>
            <consortium name="The Broad Institute Genomics Platform"/>
            <consortium name="The Broad Institute Genome Sequencing Center for Infectious Disease"/>
            <person name="Wu L."/>
            <person name="Ma J."/>
        </authorList>
    </citation>
    <scope>NUCLEOTIDE SEQUENCE [LARGE SCALE GENOMIC DNA]</scope>
    <source>
        <strain evidence="2">JCM 15572</strain>
    </source>
</reference>
<proteinExistence type="predicted"/>
<evidence type="ECO:0000313" key="2">
    <source>
        <dbReference type="Proteomes" id="UP001501705"/>
    </source>
</evidence>
<dbReference type="EMBL" id="BAAAPH010000009">
    <property type="protein sequence ID" value="GAA1572464.1"/>
    <property type="molecule type" value="Genomic_DNA"/>
</dbReference>
<dbReference type="Proteomes" id="UP001501705">
    <property type="component" value="Unassembled WGS sequence"/>
</dbReference>